<keyword evidence="1" id="KW-0472">Membrane</keyword>
<keyword evidence="1" id="KW-0812">Transmembrane</keyword>
<feature type="transmembrane region" description="Helical" evidence="1">
    <location>
        <begin position="37"/>
        <end position="61"/>
    </location>
</feature>
<reference evidence="2 3" key="1">
    <citation type="submission" date="2023-08" db="EMBL/GenBank/DDBJ databases">
        <title>Implementing the SeqCode for naming new Mesorhizobium species isolated from Vachellia karroo root nodules.</title>
        <authorList>
            <person name="Van Lill M."/>
        </authorList>
    </citation>
    <scope>NUCLEOTIDE SEQUENCE [LARGE SCALE GENOMIC DNA]</scope>
    <source>
        <strain evidence="2 3">VK22B</strain>
    </source>
</reference>
<dbReference type="RefSeq" id="WP_320230271.1">
    <property type="nucleotide sequence ID" value="NZ_JAVIJB010000081.1"/>
</dbReference>
<evidence type="ECO:0000313" key="3">
    <source>
        <dbReference type="Proteomes" id="UP001271249"/>
    </source>
</evidence>
<evidence type="ECO:0000313" key="2">
    <source>
        <dbReference type="EMBL" id="MDX8496623.1"/>
    </source>
</evidence>
<proteinExistence type="predicted"/>
<comment type="caution">
    <text evidence="2">The sequence shown here is derived from an EMBL/GenBank/DDBJ whole genome shotgun (WGS) entry which is preliminary data.</text>
</comment>
<feature type="transmembrane region" description="Helical" evidence="1">
    <location>
        <begin position="81"/>
        <end position="112"/>
    </location>
</feature>
<protein>
    <submittedName>
        <fullName evidence="2">DUF4126 domain-containing protein</fullName>
    </submittedName>
</protein>
<organism evidence="2 3">
    <name type="scientific">Mesorhizobium captivum</name>
    <dbReference type="NCBI Taxonomy" id="3072319"/>
    <lineage>
        <taxon>Bacteria</taxon>
        <taxon>Pseudomonadati</taxon>
        <taxon>Pseudomonadota</taxon>
        <taxon>Alphaproteobacteria</taxon>
        <taxon>Hyphomicrobiales</taxon>
        <taxon>Phyllobacteriaceae</taxon>
        <taxon>Mesorhizobium</taxon>
    </lineage>
</organism>
<keyword evidence="3" id="KW-1185">Reference proteome</keyword>
<evidence type="ECO:0000256" key="1">
    <source>
        <dbReference type="SAM" id="Phobius"/>
    </source>
</evidence>
<accession>A0ABU4ZCD9</accession>
<dbReference type="EMBL" id="JAVIJC010000075">
    <property type="protein sequence ID" value="MDX8496623.1"/>
    <property type="molecule type" value="Genomic_DNA"/>
</dbReference>
<dbReference type="Proteomes" id="UP001271249">
    <property type="component" value="Unassembled WGS sequence"/>
</dbReference>
<feature type="transmembrane region" description="Helical" evidence="1">
    <location>
        <begin position="132"/>
        <end position="151"/>
    </location>
</feature>
<name>A0ABU4ZCD9_9HYPH</name>
<sequence length="152" mass="15175">MLYFLALLIGVVAGLRTMTAPAAVAWGAWLGWLPIGGIWASFMGHWIAVGIFTILAIVELIADQLPSTPSRKVPQQFGARIVVGAFCGAVIGATAGAAIGGLITGAIGAVIGTLGGAEARGRLAAAFGKDPPAAFIEDAVAIIGGLLIVAAV</sequence>
<gene>
    <name evidence="2" type="ORF">RFN29_34540</name>
</gene>
<keyword evidence="1" id="KW-1133">Transmembrane helix</keyword>